<keyword evidence="7" id="KW-1185">Reference proteome</keyword>
<comment type="similarity">
    <text evidence="2">Belongs to the TlyA family.</text>
</comment>
<dbReference type="Gene3D" id="3.10.290.10">
    <property type="entry name" value="RNA-binding S4 domain"/>
    <property type="match status" value="1"/>
</dbReference>
<dbReference type="AlphaFoldDB" id="A0A8J4BZR4"/>
<dbReference type="GO" id="GO:0008168">
    <property type="term" value="F:methyltransferase activity"/>
    <property type="evidence" value="ECO:0007669"/>
    <property type="project" value="InterPro"/>
</dbReference>
<reference evidence="6" key="1">
    <citation type="journal article" date="2021" name="Proc. Natl. Acad. Sci. U.S.A.">
        <title>Three genomes in the algal genus Volvox reveal the fate of a haploid sex-determining region after a transition to homothallism.</title>
        <authorList>
            <person name="Yamamoto K."/>
            <person name="Hamaji T."/>
            <person name="Kawai-Toyooka H."/>
            <person name="Matsuzaki R."/>
            <person name="Takahashi F."/>
            <person name="Nishimura Y."/>
            <person name="Kawachi M."/>
            <person name="Noguchi H."/>
            <person name="Minakuchi Y."/>
            <person name="Umen J.G."/>
            <person name="Toyoda A."/>
            <person name="Nozaki H."/>
        </authorList>
    </citation>
    <scope>NUCLEOTIDE SEQUENCE</scope>
    <source>
        <strain evidence="6">NIES-3786</strain>
    </source>
</reference>
<feature type="compositionally biased region" description="Low complexity" evidence="4">
    <location>
        <begin position="105"/>
        <end position="114"/>
    </location>
</feature>
<organism evidence="6 7">
    <name type="scientific">Volvox reticuliferus</name>
    <dbReference type="NCBI Taxonomy" id="1737510"/>
    <lineage>
        <taxon>Eukaryota</taxon>
        <taxon>Viridiplantae</taxon>
        <taxon>Chlorophyta</taxon>
        <taxon>core chlorophytes</taxon>
        <taxon>Chlorophyceae</taxon>
        <taxon>CS clade</taxon>
        <taxon>Chlamydomonadales</taxon>
        <taxon>Volvocaceae</taxon>
        <taxon>Volvox</taxon>
    </lineage>
</organism>
<evidence type="ECO:0000313" key="7">
    <source>
        <dbReference type="Proteomes" id="UP000747110"/>
    </source>
</evidence>
<dbReference type="InterPro" id="IPR036986">
    <property type="entry name" value="S4_RNA-bd_sf"/>
</dbReference>
<dbReference type="NCBIfam" id="TIGR00478">
    <property type="entry name" value="tly"/>
    <property type="match status" value="1"/>
</dbReference>
<dbReference type="InterPro" id="IPR002942">
    <property type="entry name" value="S4_RNA-bd"/>
</dbReference>
<dbReference type="InterPro" id="IPR029063">
    <property type="entry name" value="SAM-dependent_MTases_sf"/>
</dbReference>
<dbReference type="PANTHER" id="PTHR32319:SF0">
    <property type="entry name" value="BACTERIAL HEMOLYSIN-LIKE PROTEIN"/>
    <property type="match status" value="1"/>
</dbReference>
<evidence type="ECO:0000256" key="4">
    <source>
        <dbReference type="SAM" id="MobiDB-lite"/>
    </source>
</evidence>
<comment type="caution">
    <text evidence="6">The sequence shown here is derived from an EMBL/GenBank/DDBJ whole genome shotgun (WGS) entry which is preliminary data.</text>
</comment>
<dbReference type="CDD" id="cd02440">
    <property type="entry name" value="AdoMet_MTases"/>
    <property type="match status" value="1"/>
</dbReference>
<name>A0A8J4BZR4_9CHLO</name>
<evidence type="ECO:0000256" key="2">
    <source>
        <dbReference type="ARBA" id="ARBA00029460"/>
    </source>
</evidence>
<dbReference type="PANTHER" id="PTHR32319">
    <property type="entry name" value="BACTERIAL HEMOLYSIN-LIKE PROTEIN"/>
    <property type="match status" value="1"/>
</dbReference>
<feature type="domain" description="RNA-binding S4" evidence="5">
    <location>
        <begin position="141"/>
        <end position="210"/>
    </location>
</feature>
<evidence type="ECO:0000259" key="5">
    <source>
        <dbReference type="SMART" id="SM00363"/>
    </source>
</evidence>
<dbReference type="PROSITE" id="PS50889">
    <property type="entry name" value="S4"/>
    <property type="match status" value="1"/>
</dbReference>
<feature type="region of interest" description="Disordered" evidence="4">
    <location>
        <begin position="83"/>
        <end position="114"/>
    </location>
</feature>
<dbReference type="InterPro" id="IPR004538">
    <property type="entry name" value="Hemolysin_A/TlyA"/>
</dbReference>
<proteinExistence type="inferred from homology"/>
<dbReference type="SUPFAM" id="SSF55174">
    <property type="entry name" value="Alpha-L RNA-binding motif"/>
    <property type="match status" value="1"/>
</dbReference>
<evidence type="ECO:0000256" key="1">
    <source>
        <dbReference type="ARBA" id="ARBA00022884"/>
    </source>
</evidence>
<dbReference type="Pfam" id="PF01479">
    <property type="entry name" value="S4"/>
    <property type="match status" value="1"/>
</dbReference>
<dbReference type="SUPFAM" id="SSF53335">
    <property type="entry name" value="S-adenosyl-L-methionine-dependent methyltransferases"/>
    <property type="match status" value="1"/>
</dbReference>
<keyword evidence="1 3" id="KW-0694">RNA-binding</keyword>
<dbReference type="InterPro" id="IPR002877">
    <property type="entry name" value="RNA_MeTrfase_FtsJ_dom"/>
</dbReference>
<dbReference type="InterPro" id="IPR047048">
    <property type="entry name" value="TlyA"/>
</dbReference>
<dbReference type="OrthoDB" id="1914839at2759"/>
<evidence type="ECO:0000256" key="3">
    <source>
        <dbReference type="PROSITE-ProRule" id="PRU00182"/>
    </source>
</evidence>
<dbReference type="EMBL" id="BNCP01000004">
    <property type="protein sequence ID" value="GIL72479.1"/>
    <property type="molecule type" value="Genomic_DNA"/>
</dbReference>
<dbReference type="GO" id="GO:0003723">
    <property type="term" value="F:RNA binding"/>
    <property type="evidence" value="ECO:0007669"/>
    <property type="project" value="UniProtKB-KW"/>
</dbReference>
<sequence>MLRTARGLDRGGHCRAWSALYAPSSFLANQFVKLNAQVKNANAPCLSSGHHPAALSTAETGTLFLTHPLLWRTRKRRVEHCYRATGSQDPYDHSDESQRGAGPRPSSSPELELPTSPAAAASAVCALASPASTKRGPKQRLRLDEYCLQLAPQYSRNVIQSFILQGKVRVGDKVVTKAGTPVVVLGSEDPGVVIDAEEPKYVCRAGYKLEKALSYWGIDVRGLTALDSGQSTGGFTDCLLQHGAAKVYGIDVGFNQLSDKIRQDERVVVMEKFNLRHLGPQHLPCKVDIATLDLSFISVLLVIAAVTRVLRPDGGRLVVLIKPQFEAGKKHVRAGGVVRDPKVHADVLDRVTRGIRAYGYELVGTTESPIKGDKSGNTEFLAYFIRRPELAVEAGVAATADATMTAEVEEGAAEPEPFGSSLRG</sequence>
<accession>A0A8J4BZR4</accession>
<dbReference type="Gene3D" id="3.40.50.150">
    <property type="entry name" value="Vaccinia Virus protein VP39"/>
    <property type="match status" value="1"/>
</dbReference>
<dbReference type="SMART" id="SM00363">
    <property type="entry name" value="S4"/>
    <property type="match status" value="1"/>
</dbReference>
<dbReference type="Pfam" id="PF01728">
    <property type="entry name" value="FtsJ"/>
    <property type="match status" value="1"/>
</dbReference>
<gene>
    <name evidence="6" type="ORF">Vretifemale_2820</name>
</gene>
<evidence type="ECO:0000313" key="6">
    <source>
        <dbReference type="EMBL" id="GIL72479.1"/>
    </source>
</evidence>
<protein>
    <recommendedName>
        <fullName evidence="5">RNA-binding S4 domain-containing protein</fullName>
    </recommendedName>
</protein>
<dbReference type="GO" id="GO:0032259">
    <property type="term" value="P:methylation"/>
    <property type="evidence" value="ECO:0007669"/>
    <property type="project" value="InterPro"/>
</dbReference>
<dbReference type="CDD" id="cd00165">
    <property type="entry name" value="S4"/>
    <property type="match status" value="1"/>
</dbReference>
<dbReference type="Proteomes" id="UP000747110">
    <property type="component" value="Unassembled WGS sequence"/>
</dbReference>